<name>A7IPS9_XANP2</name>
<dbReference type="KEGG" id="xau:Xaut_4809"/>
<dbReference type="Gene3D" id="3.90.1530.30">
    <property type="match status" value="1"/>
</dbReference>
<dbReference type="InterPro" id="IPR036086">
    <property type="entry name" value="ParB/Sulfiredoxin_sf"/>
</dbReference>
<proteinExistence type="predicted"/>
<dbReference type="InterPro" id="IPR003115">
    <property type="entry name" value="ParB_N"/>
</dbReference>
<evidence type="ECO:0000313" key="3">
    <source>
        <dbReference type="Proteomes" id="UP000002417"/>
    </source>
</evidence>
<dbReference type="OrthoDB" id="7632576at2"/>
<evidence type="ECO:0000313" key="2">
    <source>
        <dbReference type="EMBL" id="ABS70025.1"/>
    </source>
</evidence>
<accession>A7IPS9</accession>
<dbReference type="InterPro" id="IPR050336">
    <property type="entry name" value="Chromosome_partition/occlusion"/>
</dbReference>
<dbReference type="PANTHER" id="PTHR33375">
    <property type="entry name" value="CHROMOSOME-PARTITIONING PROTEIN PARB-RELATED"/>
    <property type="match status" value="1"/>
</dbReference>
<dbReference type="AlphaFoldDB" id="A7IPS9"/>
<evidence type="ECO:0000259" key="1">
    <source>
        <dbReference type="SMART" id="SM00470"/>
    </source>
</evidence>
<keyword evidence="3" id="KW-1185">Reference proteome</keyword>
<dbReference type="HOGENOM" id="CLU_080416_0_0_5"/>
<dbReference type="SUPFAM" id="SSF110849">
    <property type="entry name" value="ParB/Sulfiredoxin"/>
    <property type="match status" value="1"/>
</dbReference>
<dbReference type="EMBL" id="CP000782">
    <property type="protein sequence ID" value="ABS70025.1"/>
    <property type="molecule type" value="Genomic_DNA"/>
</dbReference>
<gene>
    <name evidence="2" type="ordered locus">Xaut_4809</name>
</gene>
<dbReference type="PhylomeDB" id="A7IPS9"/>
<dbReference type="SUPFAM" id="SSF109709">
    <property type="entry name" value="KorB DNA-binding domain-like"/>
    <property type="match status" value="1"/>
</dbReference>
<sequence length="297" mass="33401">MTRYAFEKDTIRVAIGDILPTRTLAKDIRDTPKFRTILASIQEVGIIEPLAVHPEPGGGERVFILLDGHLRLEALKALGAAEAVCLVATDDEGFTYNRQINRLSAIQEHKMILQAIRKGVPPERIAQTLSVNVERIRERERLLDGVVPEVVELLKDRMVSRGVFAILRKMKPLRQIEAAEMMISASRLNVPYAKMILAASRPDMLIEVKKPRQLDATPEDIARMERQMEKLYQDYKAVEDTLGETLLVLVVAKGFVARLLRNNAISGYLKRYHQDLTGELATVMEAIGADARTPVRE</sequence>
<dbReference type="SMART" id="SM00470">
    <property type="entry name" value="ParB"/>
    <property type="match status" value="1"/>
</dbReference>
<dbReference type="Proteomes" id="UP000002417">
    <property type="component" value="Plasmid pXAUT01"/>
</dbReference>
<dbReference type="PANTHER" id="PTHR33375:SF1">
    <property type="entry name" value="CHROMOSOME-PARTITIONING PROTEIN PARB-RELATED"/>
    <property type="match status" value="1"/>
</dbReference>
<feature type="domain" description="ParB-like N-terminal" evidence="1">
    <location>
        <begin position="11"/>
        <end position="106"/>
    </location>
</feature>
<dbReference type="eggNOG" id="COG1475">
    <property type="taxonomic scope" value="Bacteria"/>
</dbReference>
<dbReference type="Gene3D" id="1.10.10.2830">
    <property type="match status" value="1"/>
</dbReference>
<reference evidence="2 3" key="1">
    <citation type="submission" date="2007-07" db="EMBL/GenBank/DDBJ databases">
        <title>Complete sequence of plasmid pXAUT01 of Xanthobacter autotrophicus Py2.</title>
        <authorList>
            <consortium name="US DOE Joint Genome Institute"/>
            <person name="Copeland A."/>
            <person name="Lucas S."/>
            <person name="Lapidus A."/>
            <person name="Barry K."/>
            <person name="Glavina del Rio T."/>
            <person name="Hammon N."/>
            <person name="Israni S."/>
            <person name="Dalin E."/>
            <person name="Tice H."/>
            <person name="Pitluck S."/>
            <person name="Sims D."/>
            <person name="Brettin T."/>
            <person name="Bruce D."/>
            <person name="Detter J.C."/>
            <person name="Han C."/>
            <person name="Tapia R."/>
            <person name="Brainard J."/>
            <person name="Schmutz J."/>
            <person name="Larimer F."/>
            <person name="Land M."/>
            <person name="Hauser L."/>
            <person name="Kyrpides N."/>
            <person name="Kim E."/>
            <person name="Ensigns S.A."/>
            <person name="Richardson P."/>
        </authorList>
    </citation>
    <scope>NUCLEOTIDE SEQUENCE [LARGE SCALE GENOMIC DNA]</scope>
    <source>
        <strain evidence="3">ATCC BAA-1158 / Py2</strain>
        <plasmid evidence="3">Plasmid pXAUT01</plasmid>
    </source>
</reference>
<dbReference type="Pfam" id="PF07506">
    <property type="entry name" value="RepB"/>
    <property type="match status" value="1"/>
</dbReference>
<organism evidence="2 3">
    <name type="scientific">Xanthobacter autotrophicus (strain ATCC BAA-1158 / Py2)</name>
    <dbReference type="NCBI Taxonomy" id="78245"/>
    <lineage>
        <taxon>Bacteria</taxon>
        <taxon>Pseudomonadati</taxon>
        <taxon>Pseudomonadota</taxon>
        <taxon>Alphaproteobacteria</taxon>
        <taxon>Hyphomicrobiales</taxon>
        <taxon>Xanthobacteraceae</taxon>
        <taxon>Xanthobacter</taxon>
    </lineage>
</organism>
<dbReference type="GO" id="GO:0007059">
    <property type="term" value="P:chromosome segregation"/>
    <property type="evidence" value="ECO:0007669"/>
    <property type="project" value="TreeGrafter"/>
</dbReference>
<geneLocation type="plasmid" evidence="2 3">
    <name>pXAUT01</name>
</geneLocation>
<keyword evidence="2" id="KW-0614">Plasmid</keyword>
<dbReference type="GO" id="GO:0005694">
    <property type="term" value="C:chromosome"/>
    <property type="evidence" value="ECO:0007669"/>
    <property type="project" value="TreeGrafter"/>
</dbReference>
<dbReference type="InterPro" id="IPR011111">
    <property type="entry name" value="Plasmid_RepB"/>
</dbReference>
<protein>
    <submittedName>
        <fullName evidence="2">RepB plasmid partition</fullName>
    </submittedName>
</protein>